<keyword evidence="1" id="KW-0472">Membrane</keyword>
<proteinExistence type="predicted"/>
<gene>
    <name evidence="2" type="ORF">J2S90_001636</name>
    <name evidence="3" type="ORF">J2S93_002317</name>
</gene>
<evidence type="ECO:0000313" key="3">
    <source>
        <dbReference type="EMBL" id="MDQ0180890.1"/>
    </source>
</evidence>
<dbReference type="EMBL" id="JAUSTF010000004">
    <property type="protein sequence ID" value="MDQ0180890.1"/>
    <property type="molecule type" value="Genomic_DNA"/>
</dbReference>
<evidence type="ECO:0000313" key="2">
    <source>
        <dbReference type="EMBL" id="MDP9904681.1"/>
    </source>
</evidence>
<dbReference type="RefSeq" id="WP_306960522.1">
    <property type="nucleotide sequence ID" value="NZ_JAUSRG010000003.1"/>
</dbReference>
<dbReference type="AlphaFoldDB" id="A0AAW8DGT0"/>
<keyword evidence="1" id="KW-1133">Transmembrane helix</keyword>
<reference evidence="2 4" key="1">
    <citation type="submission" date="2023-07" db="EMBL/GenBank/DDBJ databases">
        <title>Sorghum-associated microbial communities from plants grown in Nebraska, USA.</title>
        <authorList>
            <person name="Schachtman D."/>
        </authorList>
    </citation>
    <scope>NUCLEOTIDE SEQUENCE</scope>
    <source>
        <strain evidence="2">DS1006</strain>
        <strain evidence="3 4">DS1016</strain>
    </source>
</reference>
<accession>A0AAW8DGT0</accession>
<dbReference type="Proteomes" id="UP001230951">
    <property type="component" value="Unassembled WGS sequence"/>
</dbReference>
<dbReference type="EMBL" id="JAUSRG010000003">
    <property type="protein sequence ID" value="MDP9904681.1"/>
    <property type="molecule type" value="Genomic_DNA"/>
</dbReference>
<evidence type="ECO:0000256" key="1">
    <source>
        <dbReference type="SAM" id="Phobius"/>
    </source>
</evidence>
<name>A0AAW8DGT0_9MICC</name>
<protein>
    <submittedName>
        <fullName evidence="2">Uncharacterized protein</fullName>
    </submittedName>
</protein>
<evidence type="ECO:0000313" key="5">
    <source>
        <dbReference type="Proteomes" id="UP001242995"/>
    </source>
</evidence>
<dbReference type="Proteomes" id="UP001242995">
    <property type="component" value="Unassembled WGS sequence"/>
</dbReference>
<evidence type="ECO:0000313" key="4">
    <source>
        <dbReference type="Proteomes" id="UP001230951"/>
    </source>
</evidence>
<comment type="caution">
    <text evidence="2">The sequence shown here is derived from an EMBL/GenBank/DDBJ whole genome shotgun (WGS) entry which is preliminary data.</text>
</comment>
<sequence length="110" mass="11715">MIDVYLLIYAGTLAIFIVGVMVMGVLCVIVFTVTASLVGLARARKNGCTRSGESEAWDLENDLPAGVSTVVPRQINTPAGEGTHGPTNDPSVEWAAVLRHPAQPRLIQQT</sequence>
<keyword evidence="1" id="KW-0812">Transmembrane</keyword>
<organism evidence="2 5">
    <name type="scientific">Arthrobacter bambusae</name>
    <dbReference type="NCBI Taxonomy" id="1338426"/>
    <lineage>
        <taxon>Bacteria</taxon>
        <taxon>Bacillati</taxon>
        <taxon>Actinomycetota</taxon>
        <taxon>Actinomycetes</taxon>
        <taxon>Micrococcales</taxon>
        <taxon>Micrococcaceae</taxon>
        <taxon>Arthrobacter</taxon>
    </lineage>
</organism>
<keyword evidence="4" id="KW-1185">Reference proteome</keyword>
<feature type="transmembrane region" description="Helical" evidence="1">
    <location>
        <begin position="6"/>
        <end position="35"/>
    </location>
</feature>